<dbReference type="CDD" id="cd01292">
    <property type="entry name" value="metallo-dependent_hydrolases"/>
    <property type="match status" value="1"/>
</dbReference>
<gene>
    <name evidence="3" type="ORF">S03H2_34651</name>
</gene>
<dbReference type="PANTHER" id="PTHR21240:SF28">
    <property type="entry name" value="ISO-OROTATE DECARBOXYLASE (EUROFUNG)"/>
    <property type="match status" value="1"/>
</dbReference>
<feature type="non-terminal residue" evidence="3">
    <location>
        <position position="265"/>
    </location>
</feature>
<dbReference type="Gene3D" id="3.20.20.140">
    <property type="entry name" value="Metal-dependent hydrolases"/>
    <property type="match status" value="1"/>
</dbReference>
<name>X1HK15_9ZZZZ</name>
<reference evidence="3" key="1">
    <citation type="journal article" date="2014" name="Front. Microbiol.">
        <title>High frequency of phylogenetically diverse reductive dehalogenase-homologous genes in deep subseafloor sedimentary metagenomes.</title>
        <authorList>
            <person name="Kawai M."/>
            <person name="Futagami T."/>
            <person name="Toyoda A."/>
            <person name="Takaki Y."/>
            <person name="Nishi S."/>
            <person name="Hori S."/>
            <person name="Arai W."/>
            <person name="Tsubouchi T."/>
            <person name="Morono Y."/>
            <person name="Uchiyama I."/>
            <person name="Ito T."/>
            <person name="Fujiyama A."/>
            <person name="Inagaki F."/>
            <person name="Takami H."/>
        </authorList>
    </citation>
    <scope>NUCLEOTIDE SEQUENCE</scope>
    <source>
        <strain evidence="3">Expedition CK06-06</strain>
    </source>
</reference>
<organism evidence="3">
    <name type="scientific">marine sediment metagenome</name>
    <dbReference type="NCBI Taxonomy" id="412755"/>
    <lineage>
        <taxon>unclassified sequences</taxon>
        <taxon>metagenomes</taxon>
        <taxon>ecological metagenomes</taxon>
    </lineage>
</organism>
<dbReference type="PANTHER" id="PTHR21240">
    <property type="entry name" value="2-AMINO-3-CARBOXYLMUCONATE-6-SEMIALDEHYDE DECARBOXYLASE"/>
    <property type="match status" value="1"/>
</dbReference>
<protein>
    <recommendedName>
        <fullName evidence="2">Amidohydrolase-related domain-containing protein</fullName>
    </recommendedName>
</protein>
<keyword evidence="1" id="KW-0456">Lyase</keyword>
<feature type="domain" description="Amidohydrolase-related" evidence="2">
    <location>
        <begin position="3"/>
        <end position="263"/>
    </location>
</feature>
<proteinExistence type="predicted"/>
<evidence type="ECO:0000259" key="2">
    <source>
        <dbReference type="Pfam" id="PF04909"/>
    </source>
</evidence>
<sequence length="265" mass="29561">MIIDFHTHVFSPRIKKNRSQYIDNDPCFAMLYSKKEAKLATAEELIASMDRAGIDISVIANTGWTTHELCVETNDYILESVARYPKRLIGFCAVQPQSPEAAIVEIDRCARGGIKGVGEMRPDMQLFDLGDEEATQPIVEALRKHKLILLTHASEPVGHDYPGKGIITPDRLYPFITNFPDLTIVCAHWGGGLPFYALMPEVKQAMKNVFFDTAASPFLYSPQIYNQVIQLVGADKILFGSDYPLLAQARLLQEINSADLSEEAK</sequence>
<dbReference type="EMBL" id="BARU01021160">
    <property type="protein sequence ID" value="GAH57400.1"/>
    <property type="molecule type" value="Genomic_DNA"/>
</dbReference>
<dbReference type="SUPFAM" id="SSF51556">
    <property type="entry name" value="Metallo-dependent hydrolases"/>
    <property type="match status" value="1"/>
</dbReference>
<dbReference type="GO" id="GO:0005737">
    <property type="term" value="C:cytoplasm"/>
    <property type="evidence" value="ECO:0007669"/>
    <property type="project" value="TreeGrafter"/>
</dbReference>
<evidence type="ECO:0000256" key="1">
    <source>
        <dbReference type="ARBA" id="ARBA00023239"/>
    </source>
</evidence>
<dbReference type="InterPro" id="IPR032465">
    <property type="entry name" value="ACMSD"/>
</dbReference>
<comment type="caution">
    <text evidence="3">The sequence shown here is derived from an EMBL/GenBank/DDBJ whole genome shotgun (WGS) entry which is preliminary data.</text>
</comment>
<dbReference type="Pfam" id="PF04909">
    <property type="entry name" value="Amidohydro_2"/>
    <property type="match status" value="1"/>
</dbReference>
<dbReference type="GO" id="GO:0016787">
    <property type="term" value="F:hydrolase activity"/>
    <property type="evidence" value="ECO:0007669"/>
    <property type="project" value="InterPro"/>
</dbReference>
<dbReference type="InterPro" id="IPR006680">
    <property type="entry name" value="Amidohydro-rel"/>
</dbReference>
<accession>X1HK15</accession>
<dbReference type="AlphaFoldDB" id="X1HK15"/>
<dbReference type="GO" id="GO:0016831">
    <property type="term" value="F:carboxy-lyase activity"/>
    <property type="evidence" value="ECO:0007669"/>
    <property type="project" value="InterPro"/>
</dbReference>
<dbReference type="GO" id="GO:0019748">
    <property type="term" value="P:secondary metabolic process"/>
    <property type="evidence" value="ECO:0007669"/>
    <property type="project" value="TreeGrafter"/>
</dbReference>
<dbReference type="InterPro" id="IPR032466">
    <property type="entry name" value="Metal_Hydrolase"/>
</dbReference>
<evidence type="ECO:0000313" key="3">
    <source>
        <dbReference type="EMBL" id="GAH57400.1"/>
    </source>
</evidence>